<evidence type="ECO:0000313" key="3">
    <source>
        <dbReference type="Proteomes" id="UP000254866"/>
    </source>
</evidence>
<dbReference type="AlphaFoldDB" id="A0A370TSJ9"/>
<dbReference type="OrthoDB" id="2349272at2759"/>
<keyword evidence="3" id="KW-1185">Reference proteome</keyword>
<organism evidence="2 3">
    <name type="scientific">Venustampulla echinocandica</name>
    <dbReference type="NCBI Taxonomy" id="2656787"/>
    <lineage>
        <taxon>Eukaryota</taxon>
        <taxon>Fungi</taxon>
        <taxon>Dikarya</taxon>
        <taxon>Ascomycota</taxon>
        <taxon>Pezizomycotina</taxon>
        <taxon>Leotiomycetes</taxon>
        <taxon>Helotiales</taxon>
        <taxon>Pleuroascaceae</taxon>
        <taxon>Venustampulla</taxon>
    </lineage>
</organism>
<sequence>MFSKILSLNLFIALITAYVLPDTPFSGSSLSSRAVVSAADILLKIAPSSNTCTGADVPSECATNVQAAPYLIAAMAQYKIFNPHEIAAVLSLVALESGEFKYSTNHFPAPGRPGQGTRNMQMPNFNLMYAKSIPELAAKVGAITTASTTSGLSDDQLNAIRALVLPDAYSWGSAPWFLVTQCPDSRKAIQAGGPAGLAAYMACVGTSVTDDRTKYYTRATEAFGL</sequence>
<dbReference type="GeneID" id="43595663"/>
<gene>
    <name evidence="2" type="ORF">BP5553_02814</name>
</gene>
<dbReference type="Proteomes" id="UP000254866">
    <property type="component" value="Unassembled WGS sequence"/>
</dbReference>
<proteinExistence type="predicted"/>
<reference evidence="2 3" key="1">
    <citation type="journal article" date="2018" name="IMA Fungus">
        <title>IMA Genome-F 9: Draft genome sequence of Annulohypoxylon stygium, Aspergillus mulundensis, Berkeleyomyces basicola (syn. Thielaviopsis basicola), Ceratocystis smalleyi, two Cercospora beticola strains, Coleophoma cylindrospora, Fusarium fracticaudum, Phialophora cf. hyalina, and Morchella septimelata.</title>
        <authorList>
            <person name="Wingfield B.D."/>
            <person name="Bills G.F."/>
            <person name="Dong Y."/>
            <person name="Huang W."/>
            <person name="Nel W.J."/>
            <person name="Swalarsk-Parry B.S."/>
            <person name="Vaghefi N."/>
            <person name="Wilken P.M."/>
            <person name="An Z."/>
            <person name="de Beer Z.W."/>
            <person name="De Vos L."/>
            <person name="Chen L."/>
            <person name="Duong T.A."/>
            <person name="Gao Y."/>
            <person name="Hammerbacher A."/>
            <person name="Kikkert J.R."/>
            <person name="Li Y."/>
            <person name="Li H."/>
            <person name="Li K."/>
            <person name="Li Q."/>
            <person name="Liu X."/>
            <person name="Ma X."/>
            <person name="Naidoo K."/>
            <person name="Pethybridge S.J."/>
            <person name="Sun J."/>
            <person name="Steenkamp E.T."/>
            <person name="van der Nest M.A."/>
            <person name="van Wyk S."/>
            <person name="Wingfield M.J."/>
            <person name="Xiong C."/>
            <person name="Yue Q."/>
            <person name="Zhang X."/>
        </authorList>
    </citation>
    <scope>NUCLEOTIDE SEQUENCE [LARGE SCALE GENOMIC DNA]</scope>
    <source>
        <strain evidence="2 3">BP 5553</strain>
    </source>
</reference>
<comment type="caution">
    <text evidence="2">The sequence shown here is derived from an EMBL/GenBank/DDBJ whole genome shotgun (WGS) entry which is preliminary data.</text>
</comment>
<protein>
    <submittedName>
        <fullName evidence="2">Uncharacterized protein</fullName>
    </submittedName>
</protein>
<feature type="chain" id="PRO_5016589331" evidence="1">
    <location>
        <begin position="18"/>
        <end position="225"/>
    </location>
</feature>
<dbReference type="EMBL" id="NPIC01000002">
    <property type="protein sequence ID" value="RDL38474.1"/>
    <property type="molecule type" value="Genomic_DNA"/>
</dbReference>
<name>A0A370TSJ9_9HELO</name>
<dbReference type="RefSeq" id="XP_031871130.1">
    <property type="nucleotide sequence ID" value="XM_032011437.1"/>
</dbReference>
<feature type="signal peptide" evidence="1">
    <location>
        <begin position="1"/>
        <end position="17"/>
    </location>
</feature>
<evidence type="ECO:0000313" key="2">
    <source>
        <dbReference type="EMBL" id="RDL38474.1"/>
    </source>
</evidence>
<evidence type="ECO:0000256" key="1">
    <source>
        <dbReference type="SAM" id="SignalP"/>
    </source>
</evidence>
<dbReference type="STRING" id="2656787.A0A370TSJ9"/>
<keyword evidence="1" id="KW-0732">Signal</keyword>
<accession>A0A370TSJ9</accession>